<name>A0A4R1NP64_9RHOB</name>
<evidence type="ECO:0000256" key="4">
    <source>
        <dbReference type="ARBA" id="ARBA00022490"/>
    </source>
</evidence>
<evidence type="ECO:0000256" key="5">
    <source>
        <dbReference type="ARBA" id="ARBA00022598"/>
    </source>
</evidence>
<dbReference type="GO" id="GO:0005829">
    <property type="term" value="C:cytosol"/>
    <property type="evidence" value="ECO:0007669"/>
    <property type="project" value="TreeGrafter"/>
</dbReference>
<dbReference type="InterPro" id="IPR015273">
    <property type="entry name" value="Cys-tRNA-synt_Ia_DALR"/>
</dbReference>
<dbReference type="CDD" id="cd00672">
    <property type="entry name" value="CysRS_core"/>
    <property type="match status" value="1"/>
</dbReference>
<dbReference type="SMART" id="SM00840">
    <property type="entry name" value="DALR_2"/>
    <property type="match status" value="1"/>
</dbReference>
<dbReference type="GO" id="GO:0008270">
    <property type="term" value="F:zinc ion binding"/>
    <property type="evidence" value="ECO:0007669"/>
    <property type="project" value="UniProtKB-UniRule"/>
</dbReference>
<evidence type="ECO:0000256" key="11">
    <source>
        <dbReference type="ARBA" id="ARBA00023146"/>
    </source>
</evidence>
<feature type="binding site" evidence="13">
    <location>
        <position position="241"/>
    </location>
    <ligand>
        <name>Zn(2+)</name>
        <dbReference type="ChEBI" id="CHEBI:29105"/>
    </ligand>
</feature>
<keyword evidence="16" id="KW-1185">Reference proteome</keyword>
<dbReference type="NCBIfam" id="TIGR00435">
    <property type="entry name" value="cysS"/>
    <property type="match status" value="1"/>
</dbReference>
<sequence length="454" mass="49860">MTEIKLHNSLSRKKEVFAPIDPENVRMYVCGPTVYDRAHIGNARPVVVFDVLYRLLREVYGADHVTYVRNFTDVDDKINARAAESGRDIGDITAETTQWYLDDMGALGAMEPNHMPRATQYIRQMISMIEKLISDGFAYAHDGHVLFRVRKYDDYGKLSGRSVDDMIAGARVEVASYKEDPMDFVLWKPSDDATPGWESPWGRGRPGWHIECSAMSFELLGAQFDIHGGGNDLMFPHHENEIAQSCCANGGQHMANYWLHNEMLQVEGKKMSKSLGNFFTVRDLLDEGIPGEVVRFVFLSTHYGKPMDWTAKKAGEAEATLRKWRTVTDGVNPSENVPGDVLACVADDLNTAGAIAVLHGLASAGDAAGLLAGARMLGLLTDDLGDWARGKDLSAYEALLAEARDAAMASKDFAEVDRIKGVLVEAGVEVRMSKAGVELLPAAGFDASKLEGLL</sequence>
<dbReference type="InterPro" id="IPR015803">
    <property type="entry name" value="Cys-tRNA-ligase"/>
</dbReference>
<dbReference type="Gene3D" id="1.20.120.1910">
    <property type="entry name" value="Cysteine-tRNA ligase, C-terminal anti-codon recognition domain"/>
    <property type="match status" value="1"/>
</dbReference>
<comment type="catalytic activity">
    <reaction evidence="12 13">
        <text>tRNA(Cys) + L-cysteine + ATP = L-cysteinyl-tRNA(Cys) + AMP + diphosphate</text>
        <dbReference type="Rhea" id="RHEA:17773"/>
        <dbReference type="Rhea" id="RHEA-COMP:9661"/>
        <dbReference type="Rhea" id="RHEA-COMP:9679"/>
        <dbReference type="ChEBI" id="CHEBI:30616"/>
        <dbReference type="ChEBI" id="CHEBI:33019"/>
        <dbReference type="ChEBI" id="CHEBI:35235"/>
        <dbReference type="ChEBI" id="CHEBI:78442"/>
        <dbReference type="ChEBI" id="CHEBI:78517"/>
        <dbReference type="ChEBI" id="CHEBI:456215"/>
        <dbReference type="EC" id="6.1.1.16"/>
    </reaction>
</comment>
<feature type="binding site" evidence="13">
    <location>
        <position position="237"/>
    </location>
    <ligand>
        <name>Zn(2+)</name>
        <dbReference type="ChEBI" id="CHEBI:29105"/>
    </ligand>
</feature>
<evidence type="ECO:0000313" key="15">
    <source>
        <dbReference type="EMBL" id="TCL09629.1"/>
    </source>
</evidence>
<keyword evidence="6 13" id="KW-0479">Metal-binding</keyword>
<dbReference type="EMBL" id="SMGR01000001">
    <property type="protein sequence ID" value="TCL09629.1"/>
    <property type="molecule type" value="Genomic_DNA"/>
</dbReference>
<dbReference type="PANTHER" id="PTHR10890">
    <property type="entry name" value="CYSTEINYL-TRNA SYNTHETASE"/>
    <property type="match status" value="1"/>
</dbReference>
<dbReference type="InterPro" id="IPR024909">
    <property type="entry name" value="Cys-tRNA/MSH_ligase"/>
</dbReference>
<dbReference type="Proteomes" id="UP000295673">
    <property type="component" value="Unassembled WGS sequence"/>
</dbReference>
<keyword evidence="11 13" id="KW-0030">Aminoacyl-tRNA synthetase</keyword>
<dbReference type="PRINTS" id="PR00983">
    <property type="entry name" value="TRNASYNTHCYS"/>
</dbReference>
<feature type="binding site" evidence="13">
    <location>
        <position position="30"/>
    </location>
    <ligand>
        <name>Zn(2+)</name>
        <dbReference type="ChEBI" id="CHEBI:29105"/>
    </ligand>
</feature>
<dbReference type="PANTHER" id="PTHR10890:SF3">
    <property type="entry name" value="CYSTEINE--TRNA LIGASE, CYTOPLASMIC"/>
    <property type="match status" value="1"/>
</dbReference>
<comment type="subcellular location">
    <subcellularLocation>
        <location evidence="1 13">Cytoplasm</location>
    </subcellularLocation>
</comment>
<feature type="binding site" evidence="13">
    <location>
        <position position="212"/>
    </location>
    <ligand>
        <name>Zn(2+)</name>
        <dbReference type="ChEBI" id="CHEBI:29105"/>
    </ligand>
</feature>
<keyword evidence="9 13" id="KW-0067">ATP-binding</keyword>
<keyword evidence="8 13" id="KW-0862">Zinc</keyword>
<dbReference type="OrthoDB" id="9815130at2"/>
<evidence type="ECO:0000256" key="1">
    <source>
        <dbReference type="ARBA" id="ARBA00004496"/>
    </source>
</evidence>
<comment type="cofactor">
    <cofactor evidence="13">
        <name>Zn(2+)</name>
        <dbReference type="ChEBI" id="CHEBI:29105"/>
    </cofactor>
    <text evidence="13">Binds 1 zinc ion per subunit.</text>
</comment>
<evidence type="ECO:0000256" key="8">
    <source>
        <dbReference type="ARBA" id="ARBA00022833"/>
    </source>
</evidence>
<keyword evidence="7 13" id="KW-0547">Nucleotide-binding</keyword>
<evidence type="ECO:0000256" key="10">
    <source>
        <dbReference type="ARBA" id="ARBA00022917"/>
    </source>
</evidence>
<dbReference type="AlphaFoldDB" id="A0A4R1NP64"/>
<feature type="domain" description="Cysteinyl-tRNA synthetase class Ia DALR" evidence="14">
    <location>
        <begin position="340"/>
        <end position="388"/>
    </location>
</feature>
<protein>
    <recommendedName>
        <fullName evidence="13">Cysteine--tRNA ligase</fullName>
        <ecNumber evidence="13">6.1.1.16</ecNumber>
    </recommendedName>
    <alternativeName>
        <fullName evidence="13">Cysteinyl-tRNA synthetase</fullName>
        <shortName evidence="13">CysRS</shortName>
    </alternativeName>
</protein>
<evidence type="ECO:0000256" key="12">
    <source>
        <dbReference type="ARBA" id="ARBA00047398"/>
    </source>
</evidence>
<comment type="similarity">
    <text evidence="2 13">Belongs to the class-I aminoacyl-tRNA synthetase family.</text>
</comment>
<proteinExistence type="inferred from homology"/>
<evidence type="ECO:0000256" key="13">
    <source>
        <dbReference type="HAMAP-Rule" id="MF_00041"/>
    </source>
</evidence>
<dbReference type="GO" id="GO:0004817">
    <property type="term" value="F:cysteine-tRNA ligase activity"/>
    <property type="evidence" value="ECO:0007669"/>
    <property type="project" value="UniProtKB-UniRule"/>
</dbReference>
<feature type="short sequence motif" description="'KMSKS' region" evidence="13">
    <location>
        <begin position="270"/>
        <end position="274"/>
    </location>
</feature>
<evidence type="ECO:0000256" key="6">
    <source>
        <dbReference type="ARBA" id="ARBA00022723"/>
    </source>
</evidence>
<dbReference type="GO" id="GO:0006423">
    <property type="term" value="P:cysteinyl-tRNA aminoacylation"/>
    <property type="evidence" value="ECO:0007669"/>
    <property type="project" value="UniProtKB-UniRule"/>
</dbReference>
<evidence type="ECO:0000256" key="3">
    <source>
        <dbReference type="ARBA" id="ARBA00011245"/>
    </source>
</evidence>
<dbReference type="InterPro" id="IPR014729">
    <property type="entry name" value="Rossmann-like_a/b/a_fold"/>
</dbReference>
<comment type="subunit">
    <text evidence="3 13">Monomer.</text>
</comment>
<keyword evidence="10 13" id="KW-0648">Protein biosynthesis</keyword>
<dbReference type="EC" id="6.1.1.16" evidence="13"/>
<organism evidence="15 16">
    <name type="scientific">Shimia isoporae</name>
    <dbReference type="NCBI Taxonomy" id="647720"/>
    <lineage>
        <taxon>Bacteria</taxon>
        <taxon>Pseudomonadati</taxon>
        <taxon>Pseudomonadota</taxon>
        <taxon>Alphaproteobacteria</taxon>
        <taxon>Rhodobacterales</taxon>
        <taxon>Roseobacteraceae</taxon>
    </lineage>
</organism>
<dbReference type="FunFam" id="3.40.50.620:FF:000068">
    <property type="entry name" value="Cysteine--tRNA ligase"/>
    <property type="match status" value="1"/>
</dbReference>
<comment type="caution">
    <text evidence="15">The sequence shown here is derived from an EMBL/GenBank/DDBJ whole genome shotgun (WGS) entry which is preliminary data.</text>
</comment>
<dbReference type="InterPro" id="IPR009080">
    <property type="entry name" value="tRNAsynth_Ia_anticodon-bd"/>
</dbReference>
<keyword evidence="5 13" id="KW-0436">Ligase</keyword>
<dbReference type="SUPFAM" id="SSF52374">
    <property type="entry name" value="Nucleotidylyl transferase"/>
    <property type="match status" value="1"/>
</dbReference>
<keyword evidence="4 13" id="KW-0963">Cytoplasm</keyword>
<evidence type="ECO:0000259" key="14">
    <source>
        <dbReference type="SMART" id="SM00840"/>
    </source>
</evidence>
<dbReference type="RefSeq" id="WP_132859651.1">
    <property type="nucleotide sequence ID" value="NZ_SMGR01000001.1"/>
</dbReference>
<evidence type="ECO:0000313" key="16">
    <source>
        <dbReference type="Proteomes" id="UP000295673"/>
    </source>
</evidence>
<evidence type="ECO:0000256" key="2">
    <source>
        <dbReference type="ARBA" id="ARBA00005594"/>
    </source>
</evidence>
<feature type="short sequence motif" description="'HIGH' region" evidence="13">
    <location>
        <begin position="32"/>
        <end position="42"/>
    </location>
</feature>
<dbReference type="HAMAP" id="MF_00041">
    <property type="entry name" value="Cys_tRNA_synth"/>
    <property type="match status" value="1"/>
</dbReference>
<dbReference type="GO" id="GO:0005524">
    <property type="term" value="F:ATP binding"/>
    <property type="evidence" value="ECO:0007669"/>
    <property type="project" value="UniProtKB-UniRule"/>
</dbReference>
<evidence type="ECO:0000256" key="9">
    <source>
        <dbReference type="ARBA" id="ARBA00022840"/>
    </source>
</evidence>
<dbReference type="InterPro" id="IPR032678">
    <property type="entry name" value="tRNA-synt_1_cat_dom"/>
</dbReference>
<evidence type="ECO:0000256" key="7">
    <source>
        <dbReference type="ARBA" id="ARBA00022741"/>
    </source>
</evidence>
<accession>A0A4R1NP64</accession>
<dbReference type="SUPFAM" id="SSF47323">
    <property type="entry name" value="Anticodon-binding domain of a subclass of class I aminoacyl-tRNA synthetases"/>
    <property type="match status" value="1"/>
</dbReference>
<feature type="binding site" evidence="13">
    <location>
        <position position="273"/>
    </location>
    <ligand>
        <name>ATP</name>
        <dbReference type="ChEBI" id="CHEBI:30616"/>
    </ligand>
</feature>
<dbReference type="Pfam" id="PF01406">
    <property type="entry name" value="tRNA-synt_1e"/>
    <property type="match status" value="1"/>
</dbReference>
<reference evidence="15 16" key="1">
    <citation type="submission" date="2019-03" db="EMBL/GenBank/DDBJ databases">
        <title>Genomic Encyclopedia of Archaeal and Bacterial Type Strains, Phase II (KMG-II): from individual species to whole genera.</title>
        <authorList>
            <person name="Goeker M."/>
        </authorList>
    </citation>
    <scope>NUCLEOTIDE SEQUENCE [LARGE SCALE GENOMIC DNA]</scope>
    <source>
        <strain evidence="15 16">DSM 26433</strain>
    </source>
</reference>
<gene>
    <name evidence="13" type="primary">cysS</name>
    <name evidence="15" type="ORF">BXY66_1683</name>
</gene>
<dbReference type="Gene3D" id="3.40.50.620">
    <property type="entry name" value="HUPs"/>
    <property type="match status" value="1"/>
</dbReference>